<feature type="compositionally biased region" description="Polar residues" evidence="1">
    <location>
        <begin position="9"/>
        <end position="27"/>
    </location>
</feature>
<comment type="caution">
    <text evidence="2">The sequence shown here is derived from an EMBL/GenBank/DDBJ whole genome shotgun (WGS) entry which is preliminary data.</text>
</comment>
<evidence type="ECO:0000256" key="1">
    <source>
        <dbReference type="SAM" id="MobiDB-lite"/>
    </source>
</evidence>
<accession>A0ABP1RQZ0</accession>
<dbReference type="EMBL" id="CAXLJM020000100">
    <property type="protein sequence ID" value="CAL8133566.1"/>
    <property type="molecule type" value="Genomic_DNA"/>
</dbReference>
<gene>
    <name evidence="2" type="ORF">ODALV1_LOCUS25128</name>
</gene>
<feature type="region of interest" description="Disordered" evidence="1">
    <location>
        <begin position="1"/>
        <end position="27"/>
    </location>
</feature>
<evidence type="ECO:0000313" key="3">
    <source>
        <dbReference type="Proteomes" id="UP001642540"/>
    </source>
</evidence>
<protein>
    <submittedName>
        <fullName evidence="2">Uncharacterized protein</fullName>
    </submittedName>
</protein>
<keyword evidence="3" id="KW-1185">Reference proteome</keyword>
<proteinExistence type="predicted"/>
<dbReference type="Proteomes" id="UP001642540">
    <property type="component" value="Unassembled WGS sequence"/>
</dbReference>
<sequence length="434" mass="50041">MKRRRLDSGMSTATKSRPSEPGMSTATKSRSIEYRVYRALQFYHKMIAWTSTDETWLQNDEVDPLPSGYSMIRNDRGDRGGGVANIYKNKYKVKKLNIDVARWSMPSSIEIIGDFNVDMGSANRKSNRVEVMSQKYGFEQLDLCFFKKTRECAVNVVVEDLLVSDHNFVLVESYITTKPSEKECLVLVDELIKGMLYCYDNFIPNMVTDREGGALESNTSEKTKRFMAIRKYHYDFWKRTGLGWHKTKCKEYEKLVRIALKRDMHDMEEKLPETLCPEKLNNFYCEMGFMAGKPVKDTLPHSIAEKPKDDSFLFYVKNVNQSDLFLAWKRVRRKLSNKPDTMGISKVFLDKLMPIPAFNEALLKIIQKSFVEGIVPESMKIARVQPIAKVANAKEMSQFRPVAISSNLLLIIETIYHMKSAEFIKTNSEEMSGT</sequence>
<evidence type="ECO:0000313" key="2">
    <source>
        <dbReference type="EMBL" id="CAL8133566.1"/>
    </source>
</evidence>
<name>A0ABP1RQZ0_9HEXA</name>
<organism evidence="2 3">
    <name type="scientific">Orchesella dallaii</name>
    <dbReference type="NCBI Taxonomy" id="48710"/>
    <lineage>
        <taxon>Eukaryota</taxon>
        <taxon>Metazoa</taxon>
        <taxon>Ecdysozoa</taxon>
        <taxon>Arthropoda</taxon>
        <taxon>Hexapoda</taxon>
        <taxon>Collembola</taxon>
        <taxon>Entomobryomorpha</taxon>
        <taxon>Entomobryoidea</taxon>
        <taxon>Orchesellidae</taxon>
        <taxon>Orchesellinae</taxon>
        <taxon>Orchesella</taxon>
    </lineage>
</organism>
<reference evidence="2 3" key="1">
    <citation type="submission" date="2024-08" db="EMBL/GenBank/DDBJ databases">
        <authorList>
            <person name="Cucini C."/>
            <person name="Frati F."/>
        </authorList>
    </citation>
    <scope>NUCLEOTIDE SEQUENCE [LARGE SCALE GENOMIC DNA]</scope>
</reference>